<sequence length="170" mass="19570">MVYPSVLEEIDRVLGRNTTHCPSYEDLCQLEYLECVIKETLRLFPAAPLIGRHIDEDFILDGLTIPAGVTVLISIYALHRDPKYYPSPGRFDPSRWMRFRFRGDKTSVLEEIDRVLGRNTTHCPSYEDLCQLEYLECVIKETLRLFPAAPLIGRHIDEDFILDGLTIPAD</sequence>
<evidence type="ECO:0000256" key="10">
    <source>
        <dbReference type="ARBA" id="ARBA00023002"/>
    </source>
</evidence>
<dbReference type="RefSeq" id="XP_017302429.1">
    <property type="nucleotide sequence ID" value="XM_017446940.1"/>
</dbReference>
<keyword evidence="7" id="KW-0479">Metal-binding</keyword>
<dbReference type="GeneID" id="103516163"/>
<evidence type="ECO:0000256" key="7">
    <source>
        <dbReference type="ARBA" id="ARBA00022723"/>
    </source>
</evidence>
<dbReference type="AlphaFoldDB" id="A0A1S4EJW5"/>
<dbReference type="Proteomes" id="UP000079169">
    <property type="component" value="Unplaced"/>
</dbReference>
<protein>
    <submittedName>
        <fullName evidence="15">Cytochrome P450 4d8-like</fullName>
    </submittedName>
</protein>
<keyword evidence="12" id="KW-0503">Monooxygenase</keyword>
<organism evidence="14 15">
    <name type="scientific">Diaphorina citri</name>
    <name type="common">Asian citrus psyllid</name>
    <dbReference type="NCBI Taxonomy" id="121845"/>
    <lineage>
        <taxon>Eukaryota</taxon>
        <taxon>Metazoa</taxon>
        <taxon>Ecdysozoa</taxon>
        <taxon>Arthropoda</taxon>
        <taxon>Hexapoda</taxon>
        <taxon>Insecta</taxon>
        <taxon>Pterygota</taxon>
        <taxon>Neoptera</taxon>
        <taxon>Paraneoptera</taxon>
        <taxon>Hemiptera</taxon>
        <taxon>Sternorrhyncha</taxon>
        <taxon>Psylloidea</taxon>
        <taxon>Psyllidae</taxon>
        <taxon>Diaphorininae</taxon>
        <taxon>Diaphorina</taxon>
    </lineage>
</organism>
<keyword evidence="11" id="KW-0408">Iron</keyword>
<keyword evidence="9" id="KW-0492">Microsome</keyword>
<dbReference type="PANTHER" id="PTHR24291:SF189">
    <property type="entry name" value="CYTOCHROME P450 4C3-RELATED"/>
    <property type="match status" value="1"/>
</dbReference>
<keyword evidence="6" id="KW-0349">Heme</keyword>
<comment type="subcellular location">
    <subcellularLocation>
        <location evidence="4">Endoplasmic reticulum membrane</location>
        <topology evidence="4">Peripheral membrane protein</topology>
    </subcellularLocation>
    <subcellularLocation>
        <location evidence="3">Microsome membrane</location>
        <topology evidence="3">Peripheral membrane protein</topology>
    </subcellularLocation>
</comment>
<dbReference type="GO" id="GO:0004497">
    <property type="term" value="F:monooxygenase activity"/>
    <property type="evidence" value="ECO:0007669"/>
    <property type="project" value="UniProtKB-KW"/>
</dbReference>
<comment type="similarity">
    <text evidence="5">Belongs to the cytochrome P450 family.</text>
</comment>
<keyword evidence="10" id="KW-0560">Oxidoreductase</keyword>
<evidence type="ECO:0000256" key="8">
    <source>
        <dbReference type="ARBA" id="ARBA00022824"/>
    </source>
</evidence>
<dbReference type="InterPro" id="IPR002403">
    <property type="entry name" value="Cyt_P450_E_grp-IV"/>
</dbReference>
<dbReference type="Pfam" id="PF00067">
    <property type="entry name" value="p450"/>
    <property type="match status" value="2"/>
</dbReference>
<dbReference type="STRING" id="121845.A0A1S4EJW5"/>
<gene>
    <name evidence="15" type="primary">LOC103516163</name>
</gene>
<dbReference type="PANTHER" id="PTHR24291">
    <property type="entry name" value="CYTOCHROME P450 FAMILY 4"/>
    <property type="match status" value="1"/>
</dbReference>
<accession>A0A1S4EJW5</accession>
<name>A0A1S4EJW5_DIACI</name>
<dbReference type="SUPFAM" id="SSF48264">
    <property type="entry name" value="Cytochrome P450"/>
    <property type="match status" value="2"/>
</dbReference>
<dbReference type="GO" id="GO:0020037">
    <property type="term" value="F:heme binding"/>
    <property type="evidence" value="ECO:0007669"/>
    <property type="project" value="InterPro"/>
</dbReference>
<evidence type="ECO:0000256" key="3">
    <source>
        <dbReference type="ARBA" id="ARBA00004174"/>
    </source>
</evidence>
<dbReference type="PRINTS" id="PR00465">
    <property type="entry name" value="EP450IV"/>
</dbReference>
<dbReference type="InterPro" id="IPR050196">
    <property type="entry name" value="Cytochrome_P450_Monoox"/>
</dbReference>
<dbReference type="KEGG" id="dci:103516163"/>
<dbReference type="GO" id="GO:0016705">
    <property type="term" value="F:oxidoreductase activity, acting on paired donors, with incorporation or reduction of molecular oxygen"/>
    <property type="evidence" value="ECO:0007669"/>
    <property type="project" value="InterPro"/>
</dbReference>
<keyword evidence="13" id="KW-0472">Membrane</keyword>
<dbReference type="GO" id="GO:0005506">
    <property type="term" value="F:iron ion binding"/>
    <property type="evidence" value="ECO:0007669"/>
    <property type="project" value="InterPro"/>
</dbReference>
<dbReference type="GO" id="GO:0005789">
    <property type="term" value="C:endoplasmic reticulum membrane"/>
    <property type="evidence" value="ECO:0007669"/>
    <property type="project" value="UniProtKB-SubCell"/>
</dbReference>
<evidence type="ECO:0000256" key="6">
    <source>
        <dbReference type="ARBA" id="ARBA00022617"/>
    </source>
</evidence>
<evidence type="ECO:0000256" key="11">
    <source>
        <dbReference type="ARBA" id="ARBA00023004"/>
    </source>
</evidence>
<evidence type="ECO:0000256" key="9">
    <source>
        <dbReference type="ARBA" id="ARBA00022848"/>
    </source>
</evidence>
<evidence type="ECO:0000256" key="1">
    <source>
        <dbReference type="ARBA" id="ARBA00001971"/>
    </source>
</evidence>
<evidence type="ECO:0000313" key="14">
    <source>
        <dbReference type="Proteomes" id="UP000079169"/>
    </source>
</evidence>
<comment type="cofactor">
    <cofactor evidence="1">
        <name>heme</name>
        <dbReference type="ChEBI" id="CHEBI:30413"/>
    </cofactor>
</comment>
<comment type="function">
    <text evidence="2">May be involved in the metabolism of insect hormones and in the breakdown of synthetic insecticides.</text>
</comment>
<evidence type="ECO:0000256" key="5">
    <source>
        <dbReference type="ARBA" id="ARBA00010617"/>
    </source>
</evidence>
<reference evidence="15" key="1">
    <citation type="submission" date="2025-08" db="UniProtKB">
        <authorList>
            <consortium name="RefSeq"/>
        </authorList>
    </citation>
    <scope>IDENTIFICATION</scope>
</reference>
<keyword evidence="14" id="KW-1185">Reference proteome</keyword>
<evidence type="ECO:0000256" key="4">
    <source>
        <dbReference type="ARBA" id="ARBA00004406"/>
    </source>
</evidence>
<dbReference type="Gene3D" id="1.10.630.10">
    <property type="entry name" value="Cytochrome P450"/>
    <property type="match status" value="2"/>
</dbReference>
<evidence type="ECO:0000256" key="13">
    <source>
        <dbReference type="ARBA" id="ARBA00023136"/>
    </source>
</evidence>
<dbReference type="PaxDb" id="121845-A0A1S4EJW5"/>
<evidence type="ECO:0000313" key="15">
    <source>
        <dbReference type="RefSeq" id="XP_017302429.1"/>
    </source>
</evidence>
<proteinExistence type="inferred from homology"/>
<evidence type="ECO:0000256" key="12">
    <source>
        <dbReference type="ARBA" id="ARBA00023033"/>
    </source>
</evidence>
<evidence type="ECO:0000256" key="2">
    <source>
        <dbReference type="ARBA" id="ARBA00003690"/>
    </source>
</evidence>
<keyword evidence="8" id="KW-0256">Endoplasmic reticulum</keyword>
<dbReference type="InterPro" id="IPR001128">
    <property type="entry name" value="Cyt_P450"/>
</dbReference>
<dbReference type="InterPro" id="IPR036396">
    <property type="entry name" value="Cyt_P450_sf"/>
</dbReference>